<feature type="transmembrane region" description="Helical" evidence="5">
    <location>
        <begin position="42"/>
        <end position="60"/>
    </location>
</feature>
<protein>
    <submittedName>
        <fullName evidence="7">Ion transporter</fullName>
    </submittedName>
</protein>
<dbReference type="SUPFAM" id="SSF81324">
    <property type="entry name" value="Voltage-gated potassium channels"/>
    <property type="match status" value="1"/>
</dbReference>
<dbReference type="EMBL" id="CP026604">
    <property type="protein sequence ID" value="AWB66389.1"/>
    <property type="molecule type" value="Genomic_DNA"/>
</dbReference>
<keyword evidence="3 5" id="KW-1133">Transmembrane helix</keyword>
<dbReference type="Pfam" id="PF00520">
    <property type="entry name" value="Ion_trans"/>
    <property type="match status" value="1"/>
</dbReference>
<evidence type="ECO:0000256" key="1">
    <source>
        <dbReference type="ARBA" id="ARBA00004141"/>
    </source>
</evidence>
<dbReference type="GO" id="GO:0005216">
    <property type="term" value="F:monoatomic ion channel activity"/>
    <property type="evidence" value="ECO:0007669"/>
    <property type="project" value="InterPro"/>
</dbReference>
<comment type="subcellular location">
    <subcellularLocation>
        <location evidence="1">Membrane</location>
        <topology evidence="1">Multi-pass membrane protein</topology>
    </subcellularLocation>
</comment>
<evidence type="ECO:0000256" key="2">
    <source>
        <dbReference type="ARBA" id="ARBA00022692"/>
    </source>
</evidence>
<dbReference type="InterPro" id="IPR027359">
    <property type="entry name" value="Volt_channel_dom_sf"/>
</dbReference>
<dbReference type="Proteomes" id="UP000244441">
    <property type="component" value="Chromosome"/>
</dbReference>
<dbReference type="KEGG" id="cate:C2869_08090"/>
<dbReference type="InterPro" id="IPR005821">
    <property type="entry name" value="Ion_trans_dom"/>
</dbReference>
<keyword evidence="8" id="KW-1185">Reference proteome</keyword>
<feature type="transmembrane region" description="Helical" evidence="5">
    <location>
        <begin position="187"/>
        <end position="209"/>
    </location>
</feature>
<evidence type="ECO:0000256" key="3">
    <source>
        <dbReference type="ARBA" id="ARBA00022989"/>
    </source>
</evidence>
<feature type="domain" description="Ion transport" evidence="6">
    <location>
        <begin position="7"/>
        <end position="204"/>
    </location>
</feature>
<keyword evidence="4 5" id="KW-0472">Membrane</keyword>
<dbReference type="GO" id="GO:0016020">
    <property type="term" value="C:membrane"/>
    <property type="evidence" value="ECO:0007669"/>
    <property type="project" value="UniProtKB-SubCell"/>
</dbReference>
<evidence type="ECO:0000256" key="5">
    <source>
        <dbReference type="SAM" id="Phobius"/>
    </source>
</evidence>
<dbReference type="OrthoDB" id="9799090at2"/>
<evidence type="ECO:0000256" key="4">
    <source>
        <dbReference type="ARBA" id="ARBA00023136"/>
    </source>
</evidence>
<organism evidence="7 8">
    <name type="scientific">Saccharobesus litoralis</name>
    <dbReference type="NCBI Taxonomy" id="2172099"/>
    <lineage>
        <taxon>Bacteria</taxon>
        <taxon>Pseudomonadati</taxon>
        <taxon>Pseudomonadota</taxon>
        <taxon>Gammaproteobacteria</taxon>
        <taxon>Alteromonadales</taxon>
        <taxon>Alteromonadaceae</taxon>
        <taxon>Saccharobesus</taxon>
    </lineage>
</organism>
<evidence type="ECO:0000313" key="8">
    <source>
        <dbReference type="Proteomes" id="UP000244441"/>
    </source>
</evidence>
<accession>A0A2S0VQB5</accession>
<gene>
    <name evidence="7" type="ORF">C2869_08090</name>
</gene>
<evidence type="ECO:0000313" key="7">
    <source>
        <dbReference type="EMBL" id="AWB66389.1"/>
    </source>
</evidence>
<evidence type="ECO:0000259" key="6">
    <source>
        <dbReference type="Pfam" id="PF00520"/>
    </source>
</evidence>
<dbReference type="AlphaFoldDB" id="A0A2S0VQB5"/>
<dbReference type="RefSeq" id="WP_108602452.1">
    <property type="nucleotide sequence ID" value="NZ_CP026604.1"/>
</dbReference>
<proteinExistence type="predicted"/>
<name>A0A2S0VQB5_9ALTE</name>
<feature type="transmembrane region" description="Helical" evidence="5">
    <location>
        <begin position="7"/>
        <end position="30"/>
    </location>
</feature>
<keyword evidence="2 5" id="KW-0812">Transmembrane</keyword>
<dbReference type="Gene3D" id="1.20.120.350">
    <property type="entry name" value="Voltage-gated potassium channels. Chain C"/>
    <property type="match status" value="1"/>
</dbReference>
<sequence>MNESRSPLYNLVLVFLSIYVLSALVVESFFISDPEVKRVLQFIDLIVCVIFLSDFFYCLLKAESKKRYLKWGWIDFVSSIPAIDPLRWGRISKLVRIIRYLRAIKSIKILISSLHASKYETLSLCIFLIVFVSFTLSSAFILEFERHYDSSIDTAEAALWWAFLNIMNAKASINQALSAEGVFMTTILNKVGLILFAYFNSMLIAWLVVQKQQQVKNQDVVVNEEAS</sequence>
<feature type="transmembrane region" description="Helical" evidence="5">
    <location>
        <begin position="121"/>
        <end position="142"/>
    </location>
</feature>
<reference evidence="7 8" key="1">
    <citation type="submission" date="2018-01" db="EMBL/GenBank/DDBJ databases">
        <title>Genome sequence of a Cantenovulum-like bacteria.</title>
        <authorList>
            <person name="Tan W.R."/>
            <person name="Lau N.-S."/>
            <person name="Go F."/>
            <person name="Amirul A.-A.A."/>
        </authorList>
    </citation>
    <scope>NUCLEOTIDE SEQUENCE [LARGE SCALE GENOMIC DNA]</scope>
    <source>
        <strain evidence="7 8">CCB-QB4</strain>
    </source>
</reference>